<proteinExistence type="predicted"/>
<dbReference type="EMBL" id="CACRTR010000012">
    <property type="protein sequence ID" value="VYU47316.1"/>
    <property type="molecule type" value="Genomic_DNA"/>
</dbReference>
<gene>
    <name evidence="1" type="ORF">ELLFYP34_00274</name>
</gene>
<organism evidence="1">
    <name type="scientific">Eubacterium limosum</name>
    <dbReference type="NCBI Taxonomy" id="1736"/>
    <lineage>
        <taxon>Bacteria</taxon>
        <taxon>Bacillati</taxon>
        <taxon>Bacillota</taxon>
        <taxon>Clostridia</taxon>
        <taxon>Eubacteriales</taxon>
        <taxon>Eubacteriaceae</taxon>
        <taxon>Eubacterium</taxon>
    </lineage>
</organism>
<accession>A0A6N3F5Y0</accession>
<evidence type="ECO:0000313" key="1">
    <source>
        <dbReference type="EMBL" id="VYU47316.1"/>
    </source>
</evidence>
<sequence length="29" mass="3336">MPKIKPSSDWGVEEYKRLVGKNGGIHFDF</sequence>
<protein>
    <submittedName>
        <fullName evidence="1">Uncharacterized protein</fullName>
    </submittedName>
</protein>
<name>A0A6N3F5Y0_EUBLI</name>
<dbReference type="AlphaFoldDB" id="A0A6N3F5Y0"/>
<reference evidence="1" key="1">
    <citation type="submission" date="2019-11" db="EMBL/GenBank/DDBJ databases">
        <authorList>
            <person name="Feng L."/>
        </authorList>
    </citation>
    <scope>NUCLEOTIDE SEQUENCE</scope>
    <source>
        <strain evidence="1">ElimosumLFYP34</strain>
    </source>
</reference>